<dbReference type="RefSeq" id="WP_117680646.1">
    <property type="nucleotide sequence ID" value="NZ_DAWDQX010000063.1"/>
</dbReference>
<evidence type="ECO:0000313" key="2">
    <source>
        <dbReference type="Proteomes" id="UP000260795"/>
    </source>
</evidence>
<organism evidence="1 2">
    <name type="scientific">Bacteroides uniformis</name>
    <dbReference type="NCBI Taxonomy" id="820"/>
    <lineage>
        <taxon>Bacteria</taxon>
        <taxon>Pseudomonadati</taxon>
        <taxon>Bacteroidota</taxon>
        <taxon>Bacteroidia</taxon>
        <taxon>Bacteroidales</taxon>
        <taxon>Bacteroidaceae</taxon>
        <taxon>Bacteroides</taxon>
    </lineage>
</organism>
<sequence length="205" mass="24401">MNSKEEKHLVSSRWNDCSTMSIIHTPTEEERKKATDEMVDNVISNVENFYSNKNEQNIKDLKDCLKDVLREEKKLQRKISLGVKKYKEKLSKDYIETGYEIELSLAEQYIISILDKYVEEGDFDMVEQYMFYMFRDYGVDLLENYEIADRVKYIKRILPALIDIKVRNSILEKITKMISNDIEDIKSLIEIKRELFVLEQKISSR</sequence>
<name>A0A3E4R900_BACUN</name>
<dbReference type="AlphaFoldDB" id="A0A3E4R900"/>
<dbReference type="EMBL" id="QSRK01000003">
    <property type="protein sequence ID" value="RGL16887.1"/>
    <property type="molecule type" value="Genomic_DNA"/>
</dbReference>
<gene>
    <name evidence="1" type="ORF">DXC80_03565</name>
</gene>
<proteinExistence type="predicted"/>
<comment type="caution">
    <text evidence="1">The sequence shown here is derived from an EMBL/GenBank/DDBJ whole genome shotgun (WGS) entry which is preliminary data.</text>
</comment>
<reference evidence="1 2" key="1">
    <citation type="submission" date="2018-08" db="EMBL/GenBank/DDBJ databases">
        <title>A genome reference for cultivated species of the human gut microbiota.</title>
        <authorList>
            <person name="Zou Y."/>
            <person name="Xue W."/>
            <person name="Luo G."/>
        </authorList>
    </citation>
    <scope>NUCLEOTIDE SEQUENCE [LARGE SCALE GENOMIC DNA]</scope>
    <source>
        <strain evidence="1 2">TF08-13</strain>
    </source>
</reference>
<accession>A0A3E4R900</accession>
<evidence type="ECO:0000313" key="1">
    <source>
        <dbReference type="EMBL" id="RGL16887.1"/>
    </source>
</evidence>
<protein>
    <submittedName>
        <fullName evidence="1">Uncharacterized protein</fullName>
    </submittedName>
</protein>
<dbReference type="Proteomes" id="UP000260795">
    <property type="component" value="Unassembled WGS sequence"/>
</dbReference>